<reference evidence="7 8" key="1">
    <citation type="submission" date="2019-03" db="EMBL/GenBank/DDBJ databases">
        <title>Genomics of glacier-inhabiting Cryobacterium strains.</title>
        <authorList>
            <person name="Liu Q."/>
            <person name="Xin Y.-H."/>
        </authorList>
    </citation>
    <scope>NUCLEOTIDE SEQUENCE [LARGE SCALE GENOMIC DNA]</scope>
    <source>
        <strain evidence="7 8">Hh4</strain>
    </source>
</reference>
<accession>A0A4R9AZ94</accession>
<feature type="transmembrane region" description="Helical" evidence="6">
    <location>
        <begin position="356"/>
        <end position="374"/>
    </location>
</feature>
<feature type="transmembrane region" description="Helical" evidence="6">
    <location>
        <begin position="160"/>
        <end position="181"/>
    </location>
</feature>
<sequence length="423" mass="46295">MLVITPIGLGQLGVTHFAYWLLATYVTGLVVSPDLGIGNSVVNEFGSDHARGISLKTHETRIRGLTKLLSIVALTWLLAGTVVAYVYSISSGQQRDKFTIFVSLVLGLFCFLSAVPASVVQRIQLSQEKASQAVIWEGVGKTAGLGLSLAVLLWAPNLYLLIVAYMLPVSIFSWLNAFLFLKSQGMARVGKMPSVAQAVRENRHTFSVGKWFLLMQVSYLLISALDPYLVNIFGSPNDLVYFNVAKRPFDLLPMIVSTYALALWPVFRRLRTQADIVRLHRLFLSVTLVSVGLAALGSVLIIMLRGPLYSYLSGGRVTPNLPDLIYFLVLMISTASVLISTNYLNAVDHIRSQAWVFVAGAILLILAKVLSLVMGDVHSFVMASAVSYFLFIALPLLMLCSPTTHKSFMFGFAKGGPAAIREE</sequence>
<keyword evidence="8" id="KW-1185">Reference proteome</keyword>
<dbReference type="PANTHER" id="PTHR30250:SF26">
    <property type="entry name" value="PSMA PROTEIN"/>
    <property type="match status" value="1"/>
</dbReference>
<evidence type="ECO:0000313" key="7">
    <source>
        <dbReference type="EMBL" id="TFD73258.1"/>
    </source>
</evidence>
<organism evidence="7 8">
    <name type="scientific">Cryobacterium fucosi</name>
    <dbReference type="NCBI Taxonomy" id="1259157"/>
    <lineage>
        <taxon>Bacteria</taxon>
        <taxon>Bacillati</taxon>
        <taxon>Actinomycetota</taxon>
        <taxon>Actinomycetes</taxon>
        <taxon>Micrococcales</taxon>
        <taxon>Microbacteriaceae</taxon>
        <taxon>Cryobacterium</taxon>
    </lineage>
</organism>
<dbReference type="OrthoDB" id="3728782at2"/>
<comment type="subcellular location">
    <subcellularLocation>
        <location evidence="1">Cell membrane</location>
        <topology evidence="1">Multi-pass membrane protein</topology>
    </subcellularLocation>
</comment>
<evidence type="ECO:0000256" key="5">
    <source>
        <dbReference type="ARBA" id="ARBA00023136"/>
    </source>
</evidence>
<comment type="caution">
    <text evidence="7">The sequence shown here is derived from an EMBL/GenBank/DDBJ whole genome shotgun (WGS) entry which is preliminary data.</text>
</comment>
<evidence type="ECO:0000256" key="1">
    <source>
        <dbReference type="ARBA" id="ARBA00004651"/>
    </source>
</evidence>
<dbReference type="InterPro" id="IPR050833">
    <property type="entry name" value="Poly_Biosynth_Transport"/>
</dbReference>
<name>A0A4R9AZ94_9MICO</name>
<evidence type="ECO:0000313" key="8">
    <source>
        <dbReference type="Proteomes" id="UP000298313"/>
    </source>
</evidence>
<feature type="transmembrane region" description="Helical" evidence="6">
    <location>
        <begin position="282"/>
        <end position="304"/>
    </location>
</feature>
<dbReference type="Proteomes" id="UP000298313">
    <property type="component" value="Unassembled WGS sequence"/>
</dbReference>
<feature type="transmembrane region" description="Helical" evidence="6">
    <location>
        <begin position="251"/>
        <end position="270"/>
    </location>
</feature>
<dbReference type="PANTHER" id="PTHR30250">
    <property type="entry name" value="PST FAMILY PREDICTED COLANIC ACID TRANSPORTER"/>
    <property type="match status" value="1"/>
</dbReference>
<dbReference type="GO" id="GO:0005886">
    <property type="term" value="C:plasma membrane"/>
    <property type="evidence" value="ECO:0007669"/>
    <property type="project" value="UniProtKB-SubCell"/>
</dbReference>
<dbReference type="EMBL" id="SOHH01000098">
    <property type="protein sequence ID" value="TFD73258.1"/>
    <property type="molecule type" value="Genomic_DNA"/>
</dbReference>
<evidence type="ECO:0000256" key="6">
    <source>
        <dbReference type="SAM" id="Phobius"/>
    </source>
</evidence>
<feature type="transmembrane region" description="Helical" evidence="6">
    <location>
        <begin position="211"/>
        <end position="231"/>
    </location>
</feature>
<feature type="transmembrane region" description="Helical" evidence="6">
    <location>
        <begin position="68"/>
        <end position="88"/>
    </location>
</feature>
<dbReference type="RefSeq" id="WP_134524733.1">
    <property type="nucleotide sequence ID" value="NZ_SOHH01000098.1"/>
</dbReference>
<gene>
    <name evidence="7" type="ORF">E3T48_14420</name>
</gene>
<proteinExistence type="predicted"/>
<evidence type="ECO:0008006" key="9">
    <source>
        <dbReference type="Google" id="ProtNLM"/>
    </source>
</evidence>
<feature type="transmembrane region" description="Helical" evidence="6">
    <location>
        <begin position="100"/>
        <end position="121"/>
    </location>
</feature>
<feature type="transmembrane region" description="Helical" evidence="6">
    <location>
        <begin position="380"/>
        <end position="400"/>
    </location>
</feature>
<keyword evidence="2" id="KW-1003">Cell membrane</keyword>
<feature type="transmembrane region" description="Helical" evidence="6">
    <location>
        <begin position="324"/>
        <end position="344"/>
    </location>
</feature>
<evidence type="ECO:0000256" key="4">
    <source>
        <dbReference type="ARBA" id="ARBA00022989"/>
    </source>
</evidence>
<keyword evidence="3 6" id="KW-0812">Transmembrane</keyword>
<protein>
    <recommendedName>
        <fullName evidence="9">Polysaccharide biosynthesis protein</fullName>
    </recommendedName>
</protein>
<keyword evidence="4 6" id="KW-1133">Transmembrane helix</keyword>
<evidence type="ECO:0000256" key="3">
    <source>
        <dbReference type="ARBA" id="ARBA00022692"/>
    </source>
</evidence>
<feature type="transmembrane region" description="Helical" evidence="6">
    <location>
        <begin position="133"/>
        <end position="154"/>
    </location>
</feature>
<dbReference type="AlphaFoldDB" id="A0A4R9AZ94"/>
<keyword evidence="5 6" id="KW-0472">Membrane</keyword>
<evidence type="ECO:0000256" key="2">
    <source>
        <dbReference type="ARBA" id="ARBA00022475"/>
    </source>
</evidence>